<evidence type="ECO:0000313" key="16">
    <source>
        <dbReference type="EnsemblMetazoa" id="XP_020900534.1"/>
    </source>
</evidence>
<feature type="domain" description="Thioredoxin" evidence="15">
    <location>
        <begin position="343"/>
        <end position="470"/>
    </location>
</feature>
<evidence type="ECO:0000256" key="9">
    <source>
        <dbReference type="ARBA" id="ARBA00023235"/>
    </source>
</evidence>
<evidence type="ECO:0000256" key="3">
    <source>
        <dbReference type="ARBA" id="ARBA00006347"/>
    </source>
</evidence>
<dbReference type="Gene3D" id="3.40.30.10">
    <property type="entry name" value="Glutaredoxin"/>
    <property type="match status" value="4"/>
</dbReference>
<name>A0A913X8F3_EXADI</name>
<dbReference type="FunFam" id="3.40.30.10:FF:000027">
    <property type="entry name" value="protein disulfide-isomerase A2"/>
    <property type="match status" value="1"/>
</dbReference>
<evidence type="ECO:0000256" key="7">
    <source>
        <dbReference type="ARBA" id="ARBA00022824"/>
    </source>
</evidence>
<feature type="compositionally biased region" description="Basic and acidic residues" evidence="14">
    <location>
        <begin position="466"/>
        <end position="479"/>
    </location>
</feature>
<dbReference type="GeneID" id="110239168"/>
<dbReference type="FunFam" id="3.40.30.10:FF:000023">
    <property type="entry name" value="Protein disulfide-isomerase"/>
    <property type="match status" value="1"/>
</dbReference>
<evidence type="ECO:0000256" key="11">
    <source>
        <dbReference type="PIRSR" id="PIRSR605792-51"/>
    </source>
</evidence>
<reference evidence="16" key="1">
    <citation type="submission" date="2022-11" db="UniProtKB">
        <authorList>
            <consortium name="EnsemblMetazoa"/>
        </authorList>
    </citation>
    <scope>IDENTIFICATION</scope>
</reference>
<dbReference type="RefSeq" id="XP_020900534.1">
    <property type="nucleotide sequence ID" value="XM_021044875.2"/>
</dbReference>
<dbReference type="OMA" id="FFGMKKD"/>
<dbReference type="KEGG" id="epa:110239168"/>
<proteinExistence type="inferred from homology"/>
<dbReference type="InterPro" id="IPR036249">
    <property type="entry name" value="Thioredoxin-like_sf"/>
</dbReference>
<protein>
    <recommendedName>
        <fullName evidence="4 13">Protein disulfide-isomerase</fullName>
        <ecNumber evidence="4 13">5.3.4.1</ecNumber>
    </recommendedName>
</protein>
<evidence type="ECO:0000313" key="17">
    <source>
        <dbReference type="Proteomes" id="UP000887567"/>
    </source>
</evidence>
<dbReference type="PROSITE" id="PS51352">
    <property type="entry name" value="THIOREDOXIN_2"/>
    <property type="match status" value="2"/>
</dbReference>
<keyword evidence="8 11" id="KW-1015">Disulfide bond</keyword>
<dbReference type="CDD" id="cd02981">
    <property type="entry name" value="PDI_b_family"/>
    <property type="match status" value="1"/>
</dbReference>
<dbReference type="SUPFAM" id="SSF52833">
    <property type="entry name" value="Thioredoxin-like"/>
    <property type="match status" value="4"/>
</dbReference>
<dbReference type="AlphaFoldDB" id="A0A913X8F3"/>
<feature type="compositionally biased region" description="Acidic residues" evidence="14">
    <location>
        <begin position="480"/>
        <end position="512"/>
    </location>
</feature>
<dbReference type="EC" id="5.3.4.1" evidence="4 13"/>
<keyword evidence="9 13" id="KW-0413">Isomerase</keyword>
<dbReference type="PANTHER" id="PTHR18929">
    <property type="entry name" value="PROTEIN DISULFIDE ISOMERASE"/>
    <property type="match status" value="1"/>
</dbReference>
<comment type="catalytic activity">
    <reaction evidence="1 13">
        <text>Catalyzes the rearrangement of -S-S- bonds in proteins.</text>
        <dbReference type="EC" id="5.3.4.1"/>
    </reaction>
</comment>
<dbReference type="EnsemblMetazoa" id="XM_021044875.2">
    <property type="protein sequence ID" value="XP_020900534.1"/>
    <property type="gene ID" value="LOC110239168"/>
</dbReference>
<dbReference type="Proteomes" id="UP000887567">
    <property type="component" value="Unplaced"/>
</dbReference>
<dbReference type="GO" id="GO:0005788">
    <property type="term" value="C:endoplasmic reticulum lumen"/>
    <property type="evidence" value="ECO:0007669"/>
    <property type="project" value="UniProtKB-SubCell"/>
</dbReference>
<feature type="disulfide bond" description="Redox-active" evidence="11">
    <location>
        <begin position="53"/>
        <end position="56"/>
    </location>
</feature>
<keyword evidence="6" id="KW-0677">Repeat</keyword>
<evidence type="ECO:0000256" key="13">
    <source>
        <dbReference type="RuleBase" id="RU361130"/>
    </source>
</evidence>
<dbReference type="InterPro" id="IPR013766">
    <property type="entry name" value="Thioredoxin_domain"/>
</dbReference>
<dbReference type="InterPro" id="IPR005792">
    <property type="entry name" value="Prot_disulphide_isomerase"/>
</dbReference>
<dbReference type="Pfam" id="PF13848">
    <property type="entry name" value="Thioredoxin_6"/>
    <property type="match status" value="1"/>
</dbReference>
<dbReference type="Pfam" id="PF00085">
    <property type="entry name" value="Thioredoxin"/>
    <property type="match status" value="2"/>
</dbReference>
<evidence type="ECO:0000256" key="1">
    <source>
        <dbReference type="ARBA" id="ARBA00001182"/>
    </source>
</evidence>
<dbReference type="InterPro" id="IPR005788">
    <property type="entry name" value="PDI_thioredoxin-like_dom"/>
</dbReference>
<dbReference type="FunFam" id="3.40.30.10:FF:000042">
    <property type="entry name" value="protein disulfide-isomerase A2"/>
    <property type="match status" value="1"/>
</dbReference>
<sequence length="520" mass="57676">MKPLVVLVLTILALTHSEEIKEEKDVLVLTSANFDEAIAANKHVLVEFYAPWCGHCKALEPEYAKAAGSLKKEGSEIKLAKVDAVTETKLGEKYKVQGYPTIKFFKDGKPTEYSGGRTESEIVTWLKKKTGPPATSLETADAVKTFLEKEVAVIGFFADKESEAAKAFTNAADGIDDVEFGMVSDAAIASEHKVEGDKVVLFKKFDEGRNDYDGKYDADEIQKFVRANQLPLVTEFSDETAPKIFGGDIKHHILFFDNKTSDAFKANHEAFAGAAKGFKGKVLFVFVNAEVEDNLRIMEFFGIQTKELPTVRLINLADDDMTKYKPTQPEISSEVVTEFVQGFLDGKLKPHLLTQDVPEDWDAKPVKVLVGKNFDEVARDKTKDVLVEFYAPWCGHCKQLAPIWDKLGEKFKDNKDVVIAKMDSTANEVEGVKVQSFPTIKFFPKEGDVVDYNGGRTLEDFVKFLESGGKEGNEPPKEGEEPEPEGEGEEEIPPEEGDGDVKEEETGEEATEDAAKKDEL</sequence>
<keyword evidence="10 11" id="KW-0676">Redox-active center</keyword>
<evidence type="ECO:0000256" key="14">
    <source>
        <dbReference type="SAM" id="MobiDB-lite"/>
    </source>
</evidence>
<accession>A0A913X8F3</accession>
<dbReference type="InterPro" id="IPR017937">
    <property type="entry name" value="Thioredoxin_CS"/>
</dbReference>
<dbReference type="PROSITE" id="PS00194">
    <property type="entry name" value="THIOREDOXIN_1"/>
    <property type="match status" value="2"/>
</dbReference>
<dbReference type="CDD" id="cd02995">
    <property type="entry name" value="PDI_a_PDI_a'_C"/>
    <property type="match status" value="1"/>
</dbReference>
<evidence type="ECO:0000256" key="2">
    <source>
        <dbReference type="ARBA" id="ARBA00004319"/>
    </source>
</evidence>
<keyword evidence="7" id="KW-0256">Endoplasmic reticulum</keyword>
<dbReference type="NCBIfam" id="TIGR01126">
    <property type="entry name" value="pdi_dom"/>
    <property type="match status" value="2"/>
</dbReference>
<evidence type="ECO:0000256" key="10">
    <source>
        <dbReference type="ARBA" id="ARBA00023284"/>
    </source>
</evidence>
<keyword evidence="5 13" id="KW-0732">Signal</keyword>
<feature type="signal peptide" evidence="13">
    <location>
        <begin position="1"/>
        <end position="17"/>
    </location>
</feature>
<dbReference type="GO" id="GO:0003756">
    <property type="term" value="F:protein disulfide isomerase activity"/>
    <property type="evidence" value="ECO:0007669"/>
    <property type="project" value="UniProtKB-EC"/>
</dbReference>
<comment type="subcellular location">
    <subcellularLocation>
        <location evidence="2">Endoplasmic reticulum lumen</location>
    </subcellularLocation>
</comment>
<dbReference type="CDD" id="cd02961">
    <property type="entry name" value="PDI_a_family"/>
    <property type="match status" value="1"/>
</dbReference>
<evidence type="ECO:0000256" key="6">
    <source>
        <dbReference type="ARBA" id="ARBA00022737"/>
    </source>
</evidence>
<evidence type="ECO:0000256" key="4">
    <source>
        <dbReference type="ARBA" id="ARBA00012723"/>
    </source>
</evidence>
<comment type="similarity">
    <text evidence="3 12">Belongs to the protein disulfide isomerase family.</text>
</comment>
<evidence type="ECO:0000256" key="12">
    <source>
        <dbReference type="RuleBase" id="RU004208"/>
    </source>
</evidence>
<feature type="disulfide bond" description="Redox-active" evidence="11">
    <location>
        <begin position="394"/>
        <end position="397"/>
    </location>
</feature>
<evidence type="ECO:0000256" key="8">
    <source>
        <dbReference type="ARBA" id="ARBA00023157"/>
    </source>
</evidence>
<dbReference type="GO" id="GO:0034976">
    <property type="term" value="P:response to endoplasmic reticulum stress"/>
    <property type="evidence" value="ECO:0007669"/>
    <property type="project" value="TreeGrafter"/>
</dbReference>
<keyword evidence="17" id="KW-1185">Reference proteome</keyword>
<dbReference type="GO" id="GO:0006457">
    <property type="term" value="P:protein folding"/>
    <property type="evidence" value="ECO:0007669"/>
    <property type="project" value="TreeGrafter"/>
</dbReference>
<feature type="region of interest" description="Disordered" evidence="14">
    <location>
        <begin position="466"/>
        <end position="520"/>
    </location>
</feature>
<evidence type="ECO:0000259" key="15">
    <source>
        <dbReference type="PROSITE" id="PS51352"/>
    </source>
</evidence>
<dbReference type="PRINTS" id="PR00421">
    <property type="entry name" value="THIOREDOXIN"/>
</dbReference>
<dbReference type="FunFam" id="3.40.30.10:FF:000030">
    <property type="entry name" value="Protein disulfide-isomerase"/>
    <property type="match status" value="1"/>
</dbReference>
<evidence type="ECO:0000256" key="5">
    <source>
        <dbReference type="ARBA" id="ARBA00022729"/>
    </source>
</evidence>
<feature type="domain" description="Thioredoxin" evidence="15">
    <location>
        <begin position="5"/>
        <end position="131"/>
    </location>
</feature>
<dbReference type="OrthoDB" id="72053at2759"/>
<dbReference type="PANTHER" id="PTHR18929:SF240">
    <property type="entry name" value="PROTEIN DISULFIDE-ISOMERASE"/>
    <property type="match status" value="1"/>
</dbReference>
<dbReference type="NCBIfam" id="TIGR01130">
    <property type="entry name" value="ER_PDI_fam"/>
    <property type="match status" value="1"/>
</dbReference>
<dbReference type="CDD" id="cd02982">
    <property type="entry name" value="PDI_b'_family"/>
    <property type="match status" value="1"/>
</dbReference>
<feature type="chain" id="PRO_5038163412" description="Protein disulfide-isomerase" evidence="13">
    <location>
        <begin position="18"/>
        <end position="520"/>
    </location>
</feature>
<organism evidence="16 17">
    <name type="scientific">Exaiptasia diaphana</name>
    <name type="common">Tropical sea anemone</name>
    <name type="synonym">Aiptasia pulchella</name>
    <dbReference type="NCBI Taxonomy" id="2652724"/>
    <lineage>
        <taxon>Eukaryota</taxon>
        <taxon>Metazoa</taxon>
        <taxon>Cnidaria</taxon>
        <taxon>Anthozoa</taxon>
        <taxon>Hexacorallia</taxon>
        <taxon>Actiniaria</taxon>
        <taxon>Aiptasiidae</taxon>
        <taxon>Exaiptasia</taxon>
    </lineage>
</organism>